<dbReference type="Pfam" id="PF18735">
    <property type="entry name" value="HEPN_RiboL-PSP"/>
    <property type="match status" value="1"/>
</dbReference>
<evidence type="ECO:0000313" key="4">
    <source>
        <dbReference type="EMBL" id="TFB28169.1"/>
    </source>
</evidence>
<evidence type="ECO:0000313" key="5">
    <source>
        <dbReference type="Proteomes" id="UP000273898"/>
    </source>
</evidence>
<keyword evidence="1" id="KW-1133">Transmembrane helix</keyword>
<dbReference type="InterPro" id="IPR041519">
    <property type="entry name" value="HEPN_RiboL-PSP"/>
</dbReference>
<evidence type="ECO:0000259" key="2">
    <source>
        <dbReference type="Pfam" id="PF18735"/>
    </source>
</evidence>
<sequence length="270" mass="31607">MNQTFINSRFEQIEKRFNEVQLLLDLAATSRHNLDTYQALCRSAHVLLVSHFEGLYKEICRDIIDDINMHTNFFEVKKVIFNSHSEYFINNKESEKSINAIKLKLFEAFKEYPSKLRVEPFLFVDNKNPAPEIIETILEKFGIKNFFWSIDGSDLDVVFEDQKSAIERQKTRLLSYLKIRTATYPFTVDRSFYNPIDKSNQSKKVTLWEDFLNNFLKERHNIIHGNTVNNPNDNESLSKAKIKIEILIYAFILNICSAANPIFMLSEAKS</sequence>
<keyword evidence="1" id="KW-0472">Membrane</keyword>
<feature type="transmembrane region" description="Helical" evidence="1">
    <location>
        <begin position="246"/>
        <end position="265"/>
    </location>
</feature>
<dbReference type="OrthoDB" id="6637820at2"/>
<dbReference type="Proteomes" id="UP000297429">
    <property type="component" value="Unassembled WGS sequence"/>
</dbReference>
<keyword evidence="1" id="KW-0812">Transmembrane</keyword>
<keyword evidence="6" id="KW-1185">Reference proteome</keyword>
<proteinExistence type="predicted"/>
<reference evidence="4 6" key="2">
    <citation type="submission" date="2019-03" db="EMBL/GenBank/DDBJ databases">
        <authorList>
            <person name="He R.-H."/>
        </authorList>
    </citation>
    <scope>NUCLEOTIDE SEQUENCE [LARGE SCALE GENOMIC DNA]</scope>
    <source>
        <strain evidence="4 6">DSM 19624</strain>
    </source>
</reference>
<evidence type="ECO:0000313" key="3">
    <source>
        <dbReference type="EMBL" id="RLJ72509.1"/>
    </source>
</evidence>
<protein>
    <recommendedName>
        <fullName evidence="2">RiboL-PSP-HEPN domain-containing protein</fullName>
    </recommendedName>
</protein>
<evidence type="ECO:0000256" key="1">
    <source>
        <dbReference type="SAM" id="Phobius"/>
    </source>
</evidence>
<accession>A0A497XT53</accession>
<dbReference type="Proteomes" id="UP000273898">
    <property type="component" value="Unassembled WGS sequence"/>
</dbReference>
<gene>
    <name evidence="3" type="ORF">BCL90_4130</name>
    <name evidence="4" type="ORF">E3V97_24435</name>
</gene>
<dbReference type="RefSeq" id="WP_121286310.1">
    <property type="nucleotide sequence ID" value="NZ_RCCK01000014.1"/>
</dbReference>
<organism evidence="3 5">
    <name type="scientific">Pedobacter alluvionis</name>
    <dbReference type="NCBI Taxonomy" id="475253"/>
    <lineage>
        <taxon>Bacteria</taxon>
        <taxon>Pseudomonadati</taxon>
        <taxon>Bacteroidota</taxon>
        <taxon>Sphingobacteriia</taxon>
        <taxon>Sphingobacteriales</taxon>
        <taxon>Sphingobacteriaceae</taxon>
        <taxon>Pedobacter</taxon>
    </lineage>
</organism>
<reference evidence="3 5" key="1">
    <citation type="submission" date="2018-10" db="EMBL/GenBank/DDBJ databases">
        <title>Genomic Encyclopedia of Archaeal and Bacterial Type Strains, Phase II (KMG-II): from individual species to whole genera.</title>
        <authorList>
            <person name="Goeker M."/>
        </authorList>
    </citation>
    <scope>NUCLEOTIDE SEQUENCE [LARGE SCALE GENOMIC DNA]</scope>
    <source>
        <strain evidence="3 5">DSM 19624</strain>
    </source>
</reference>
<dbReference type="AlphaFoldDB" id="A0A497XT53"/>
<comment type="caution">
    <text evidence="3">The sequence shown here is derived from an EMBL/GenBank/DDBJ whole genome shotgun (WGS) entry which is preliminary data.</text>
</comment>
<feature type="domain" description="RiboL-PSP-HEPN" evidence="2">
    <location>
        <begin position="12"/>
        <end position="251"/>
    </location>
</feature>
<dbReference type="EMBL" id="SOPX01000007">
    <property type="protein sequence ID" value="TFB28169.1"/>
    <property type="molecule type" value="Genomic_DNA"/>
</dbReference>
<evidence type="ECO:0000313" key="6">
    <source>
        <dbReference type="Proteomes" id="UP000297429"/>
    </source>
</evidence>
<dbReference type="EMBL" id="RCCK01000014">
    <property type="protein sequence ID" value="RLJ72509.1"/>
    <property type="molecule type" value="Genomic_DNA"/>
</dbReference>
<name>A0A497XT53_9SPHI</name>